<feature type="transmembrane region" description="Helical" evidence="1">
    <location>
        <begin position="95"/>
        <end position="125"/>
    </location>
</feature>
<feature type="transmembrane region" description="Helical" evidence="1">
    <location>
        <begin position="12"/>
        <end position="33"/>
    </location>
</feature>
<keyword evidence="3" id="KW-1185">Reference proteome</keyword>
<gene>
    <name evidence="2" type="ORF">SAMN05444392_101755</name>
</gene>
<feature type="transmembrane region" description="Helical" evidence="1">
    <location>
        <begin position="145"/>
        <end position="168"/>
    </location>
</feature>
<keyword evidence="1" id="KW-0472">Membrane</keyword>
<dbReference type="PANTHER" id="PTHR37305:SF1">
    <property type="entry name" value="MEMBRANE PROTEIN"/>
    <property type="match status" value="1"/>
</dbReference>
<dbReference type="RefSeq" id="WP_073152162.1">
    <property type="nucleotide sequence ID" value="NZ_FQVL01000001.1"/>
</dbReference>
<keyword evidence="1" id="KW-1133">Transmembrane helix</keyword>
<feature type="transmembrane region" description="Helical" evidence="1">
    <location>
        <begin position="175"/>
        <end position="194"/>
    </location>
</feature>
<dbReference type="AlphaFoldDB" id="A0A1M4U1M4"/>
<name>A0A1M4U1M4_9BACL</name>
<dbReference type="STRING" id="112248.SAMN05444392_101755"/>
<dbReference type="OrthoDB" id="9784784at2"/>
<sequence>MIKLIRLEYKKVRLTRFLLISVLAVVILMLWCIGNKSGHPEGYDSYQAAFAEINFYTNSTFLIISSVLITKIILDEYRKKTIMILFTYPHSRKRLMVAKLAFISLFTFCVTLVANFSVTSLFIFLAPTNQANLGLLTNDQMLDSFLRICLYALATTGINFISFFFGMFKKSPPATIIPPFLISLIISSHFYQLYSIWDVLISTISCLVIGVLLAHYGIKKAVQLDVE</sequence>
<feature type="transmembrane region" description="Helical" evidence="1">
    <location>
        <begin position="53"/>
        <end position="74"/>
    </location>
</feature>
<dbReference type="EMBL" id="FQVL01000001">
    <property type="protein sequence ID" value="SHE50474.1"/>
    <property type="molecule type" value="Genomic_DNA"/>
</dbReference>
<feature type="transmembrane region" description="Helical" evidence="1">
    <location>
        <begin position="200"/>
        <end position="218"/>
    </location>
</feature>
<dbReference type="PANTHER" id="PTHR37305">
    <property type="entry name" value="INTEGRAL MEMBRANE PROTEIN-RELATED"/>
    <property type="match status" value="1"/>
</dbReference>
<accession>A0A1M4U1M4</accession>
<evidence type="ECO:0000256" key="1">
    <source>
        <dbReference type="SAM" id="Phobius"/>
    </source>
</evidence>
<evidence type="ECO:0000313" key="2">
    <source>
        <dbReference type="EMBL" id="SHE50474.1"/>
    </source>
</evidence>
<evidence type="ECO:0000313" key="3">
    <source>
        <dbReference type="Proteomes" id="UP000184476"/>
    </source>
</evidence>
<keyword evidence="1" id="KW-0812">Transmembrane</keyword>
<protein>
    <submittedName>
        <fullName evidence="2">ABC-2 family transporter protein</fullName>
    </submittedName>
</protein>
<dbReference type="Pfam" id="PF12730">
    <property type="entry name" value="ABC2_membrane_4"/>
    <property type="match status" value="1"/>
</dbReference>
<proteinExistence type="predicted"/>
<dbReference type="Proteomes" id="UP000184476">
    <property type="component" value="Unassembled WGS sequence"/>
</dbReference>
<reference evidence="2 3" key="1">
    <citation type="submission" date="2016-11" db="EMBL/GenBank/DDBJ databases">
        <authorList>
            <person name="Jaros S."/>
            <person name="Januszkiewicz K."/>
            <person name="Wedrychowicz H."/>
        </authorList>
    </citation>
    <scope>NUCLEOTIDE SEQUENCE [LARGE SCALE GENOMIC DNA]</scope>
    <source>
        <strain evidence="2 3">DSM 44666</strain>
    </source>
</reference>
<organism evidence="2 3">
    <name type="scientific">Seinonella peptonophila</name>
    <dbReference type="NCBI Taxonomy" id="112248"/>
    <lineage>
        <taxon>Bacteria</taxon>
        <taxon>Bacillati</taxon>
        <taxon>Bacillota</taxon>
        <taxon>Bacilli</taxon>
        <taxon>Bacillales</taxon>
        <taxon>Thermoactinomycetaceae</taxon>
        <taxon>Seinonella</taxon>
    </lineage>
</organism>